<feature type="domain" description="RING-type" evidence="6">
    <location>
        <begin position="16"/>
        <end position="57"/>
    </location>
</feature>
<name>A0ABM4X793_COFAR</name>
<dbReference type="GeneID" id="113737466"/>
<dbReference type="InterPro" id="IPR013083">
    <property type="entry name" value="Znf_RING/FYVE/PHD"/>
</dbReference>
<dbReference type="SUPFAM" id="SSF57850">
    <property type="entry name" value="RING/U-box"/>
    <property type="match status" value="1"/>
</dbReference>
<dbReference type="RefSeq" id="XP_071939904.1">
    <property type="nucleotide sequence ID" value="XM_072083803.1"/>
</dbReference>
<sequence length="432" mass="48782">MSFKTRHATIERLLACGICQKLVRDCTTIDECCHTFCKKCITGKITEENLRNCPECNIDLGGAPLQRLKHDYRWQSIRNKYVSIKKLAKPKVEDVAREAKNHVDNPPVNQVASELPIVDRKGKGKVYQLPNESVETETEPDVELLSTRRKEKSVSSLVGRIETSNTIAPPTHQKRKYTRKKPIPSWGASLSSMSSTQEDENRSQISSNPNPFAASEPLKKQVAHNSQERRGEPPKEMNDLLKSLDGSVEVVTKSRRRRSSAKKMVASEIKIGESHGIGSASLAASPKKYRKGRPRKQDKNGLAEDLNIPTQIVVDSSSVCGRKNQVWFQLVGCKKQESCGILPSMPPQYLRVQDVNMPARFIKKYLVVKLGLQSEDEKKISMRGQQIHPEMRLHQLVEMWIKTLRKPERKKAVTVGSSGKDFVMVFIYSLQL</sequence>
<evidence type="ECO:0000256" key="1">
    <source>
        <dbReference type="ARBA" id="ARBA00022723"/>
    </source>
</evidence>
<gene>
    <name evidence="8" type="primary">LOC113737466</name>
</gene>
<dbReference type="InterPro" id="IPR001841">
    <property type="entry name" value="Znf_RING"/>
</dbReference>
<evidence type="ECO:0000313" key="8">
    <source>
        <dbReference type="RefSeq" id="XP_071939904.1"/>
    </source>
</evidence>
<feature type="region of interest" description="Disordered" evidence="5">
    <location>
        <begin position="282"/>
        <end position="301"/>
    </location>
</feature>
<dbReference type="InterPro" id="IPR017907">
    <property type="entry name" value="Znf_RING_CS"/>
</dbReference>
<dbReference type="PROSITE" id="PS00518">
    <property type="entry name" value="ZF_RING_1"/>
    <property type="match status" value="1"/>
</dbReference>
<dbReference type="Gene3D" id="3.30.40.10">
    <property type="entry name" value="Zinc/RING finger domain, C3HC4 (zinc finger)"/>
    <property type="match status" value="1"/>
</dbReference>
<keyword evidence="3" id="KW-0862">Zinc</keyword>
<dbReference type="Proteomes" id="UP001652660">
    <property type="component" value="Chromosome 3e"/>
</dbReference>
<keyword evidence="7" id="KW-1185">Reference proteome</keyword>
<evidence type="ECO:0000256" key="3">
    <source>
        <dbReference type="ARBA" id="ARBA00022833"/>
    </source>
</evidence>
<feature type="compositionally biased region" description="Basic and acidic residues" evidence="5">
    <location>
        <begin position="226"/>
        <end position="239"/>
    </location>
</feature>
<evidence type="ECO:0000313" key="7">
    <source>
        <dbReference type="Proteomes" id="UP001652660"/>
    </source>
</evidence>
<accession>A0ABM4X793</accession>
<reference evidence="8" key="1">
    <citation type="submission" date="2025-08" db="UniProtKB">
        <authorList>
            <consortium name="RefSeq"/>
        </authorList>
    </citation>
    <scope>IDENTIFICATION</scope>
    <source>
        <tissue evidence="8">Leaves</tissue>
    </source>
</reference>
<organism evidence="7 8">
    <name type="scientific">Coffea arabica</name>
    <name type="common">Arabian coffee</name>
    <dbReference type="NCBI Taxonomy" id="13443"/>
    <lineage>
        <taxon>Eukaryota</taxon>
        <taxon>Viridiplantae</taxon>
        <taxon>Streptophyta</taxon>
        <taxon>Embryophyta</taxon>
        <taxon>Tracheophyta</taxon>
        <taxon>Spermatophyta</taxon>
        <taxon>Magnoliopsida</taxon>
        <taxon>eudicotyledons</taxon>
        <taxon>Gunneridae</taxon>
        <taxon>Pentapetalae</taxon>
        <taxon>asterids</taxon>
        <taxon>lamiids</taxon>
        <taxon>Gentianales</taxon>
        <taxon>Rubiaceae</taxon>
        <taxon>Ixoroideae</taxon>
        <taxon>Gardenieae complex</taxon>
        <taxon>Bertiereae - Coffeeae clade</taxon>
        <taxon>Coffeeae</taxon>
        <taxon>Coffea</taxon>
    </lineage>
</organism>
<dbReference type="PANTHER" id="PTHR46293:SF11">
    <property type="entry name" value="E3 UBIQUITIN PROTEIN LIGASE DRIP1-LIKE"/>
    <property type="match status" value="1"/>
</dbReference>
<proteinExistence type="predicted"/>
<protein>
    <submittedName>
        <fullName evidence="8">E3 ubiquitin protein ligase DRIP2-like</fullName>
    </submittedName>
</protein>
<feature type="compositionally biased region" description="Basic residues" evidence="5">
    <location>
        <begin position="172"/>
        <end position="182"/>
    </location>
</feature>
<keyword evidence="2 4" id="KW-0863">Zinc-finger</keyword>
<evidence type="ECO:0000256" key="5">
    <source>
        <dbReference type="SAM" id="MobiDB-lite"/>
    </source>
</evidence>
<keyword evidence="1" id="KW-0479">Metal-binding</keyword>
<dbReference type="PROSITE" id="PS50089">
    <property type="entry name" value="ZF_RING_2"/>
    <property type="match status" value="1"/>
</dbReference>
<dbReference type="Pfam" id="PF00097">
    <property type="entry name" value="zf-C3HC4"/>
    <property type="match status" value="1"/>
</dbReference>
<dbReference type="SMART" id="SM00184">
    <property type="entry name" value="RING"/>
    <property type="match status" value="1"/>
</dbReference>
<dbReference type="InterPro" id="IPR018957">
    <property type="entry name" value="Znf_C3HC4_RING-type"/>
</dbReference>
<dbReference type="InterPro" id="IPR044807">
    <property type="entry name" value="DRIP1-like"/>
</dbReference>
<dbReference type="PANTHER" id="PTHR46293">
    <property type="entry name" value="E3 UBIQUITIN PROTEIN LIGASE DRIP1"/>
    <property type="match status" value="1"/>
</dbReference>
<feature type="region of interest" description="Disordered" evidence="5">
    <location>
        <begin position="126"/>
        <end position="266"/>
    </location>
</feature>
<evidence type="ECO:0000256" key="4">
    <source>
        <dbReference type="PROSITE-ProRule" id="PRU00175"/>
    </source>
</evidence>
<evidence type="ECO:0000259" key="6">
    <source>
        <dbReference type="PROSITE" id="PS50089"/>
    </source>
</evidence>
<evidence type="ECO:0000256" key="2">
    <source>
        <dbReference type="ARBA" id="ARBA00022771"/>
    </source>
</evidence>